<dbReference type="InterPro" id="IPR050771">
    <property type="entry name" value="Alpha-ketoacid_DH_E1_comp"/>
</dbReference>
<dbReference type="Pfam" id="PF00676">
    <property type="entry name" value="E1_dh"/>
    <property type="match status" value="1"/>
</dbReference>
<feature type="domain" description="Dehydrogenase E1 component" evidence="10">
    <location>
        <begin position="103"/>
        <end position="401"/>
    </location>
</feature>
<comment type="catalytic activity">
    <reaction evidence="9">
        <text>N(6)-[(R)-lipoyl]-L-lysyl-[protein] + 3-methyl-2-oxobutanoate + H(+) = N(6)-[(R)-S(8)-2-methylpropanoyldihydrolipoyl]-L-lysyl-[protein] + CO2</text>
        <dbReference type="Rhea" id="RHEA:13457"/>
        <dbReference type="Rhea" id="RHEA-COMP:10474"/>
        <dbReference type="Rhea" id="RHEA-COMP:10497"/>
        <dbReference type="ChEBI" id="CHEBI:11851"/>
        <dbReference type="ChEBI" id="CHEBI:15378"/>
        <dbReference type="ChEBI" id="CHEBI:16526"/>
        <dbReference type="ChEBI" id="CHEBI:83099"/>
        <dbReference type="ChEBI" id="CHEBI:83142"/>
        <dbReference type="EC" id="1.2.4.4"/>
    </reaction>
</comment>
<protein>
    <recommendedName>
        <fullName evidence="9">2-oxoisovalerate dehydrogenase subunit alpha</fullName>
        <ecNumber evidence="9">1.2.4.4</ecNumber>
    </recommendedName>
    <alternativeName>
        <fullName evidence="9">Branched-chain alpha-keto acid dehydrogenase E1 component alpha chain</fullName>
    </alternativeName>
</protein>
<keyword evidence="5" id="KW-0809">Transit peptide</keyword>
<dbReference type="CDD" id="cd02000">
    <property type="entry name" value="TPP_E1_PDC_ADC_BCADC"/>
    <property type="match status" value="1"/>
</dbReference>
<keyword evidence="9" id="KW-0786">Thiamine pyrophosphate</keyword>
<evidence type="ECO:0000313" key="12">
    <source>
        <dbReference type="Proteomes" id="UP000822476"/>
    </source>
</evidence>
<dbReference type="PANTHER" id="PTHR43380">
    <property type="entry name" value="2-OXOISOVALERATE DEHYDROGENASE SUBUNIT ALPHA, MITOCHONDRIAL"/>
    <property type="match status" value="1"/>
</dbReference>
<reference evidence="11" key="1">
    <citation type="submission" date="2019-07" db="EMBL/GenBank/DDBJ databases">
        <title>Annotation for the trematode Paragonimus miyazaki's.</title>
        <authorList>
            <person name="Choi Y.-J."/>
        </authorList>
    </citation>
    <scope>NUCLEOTIDE SEQUENCE</scope>
    <source>
        <strain evidence="11">Japan</strain>
    </source>
</reference>
<dbReference type="AlphaFoldDB" id="A0A8S9Z9J6"/>
<evidence type="ECO:0000259" key="10">
    <source>
        <dbReference type="Pfam" id="PF00676"/>
    </source>
</evidence>
<gene>
    <name evidence="11" type="ORF">EG68_00191</name>
</gene>
<dbReference type="GO" id="GO:0009083">
    <property type="term" value="P:branched-chain amino acid catabolic process"/>
    <property type="evidence" value="ECO:0007669"/>
    <property type="project" value="TreeGrafter"/>
</dbReference>
<dbReference type="Proteomes" id="UP000822476">
    <property type="component" value="Unassembled WGS sequence"/>
</dbReference>
<dbReference type="InterPro" id="IPR001017">
    <property type="entry name" value="DH_E1"/>
</dbReference>
<name>A0A8S9Z9J6_9TREM</name>
<comment type="cofactor">
    <cofactor evidence="1 9">
        <name>thiamine diphosphate</name>
        <dbReference type="ChEBI" id="CHEBI:58937"/>
    </cofactor>
</comment>
<dbReference type="OrthoDB" id="3845at2759"/>
<keyword evidence="7 9" id="KW-0560">Oxidoreductase</keyword>
<evidence type="ECO:0000256" key="1">
    <source>
        <dbReference type="ARBA" id="ARBA00001964"/>
    </source>
</evidence>
<evidence type="ECO:0000256" key="8">
    <source>
        <dbReference type="ARBA" id="ARBA00023128"/>
    </source>
</evidence>
<keyword evidence="6" id="KW-0630">Potassium</keyword>
<comment type="similarity">
    <text evidence="3 9">Belongs to the BCKDHA family.</text>
</comment>
<dbReference type="FunFam" id="3.40.50.970:FF:000015">
    <property type="entry name" value="2-oxoisovalerate dehydrogenase subunit alpha"/>
    <property type="match status" value="1"/>
</dbReference>
<dbReference type="EC" id="1.2.4.4" evidence="9"/>
<dbReference type="InterPro" id="IPR029061">
    <property type="entry name" value="THDP-binding"/>
</dbReference>
<evidence type="ECO:0000256" key="5">
    <source>
        <dbReference type="ARBA" id="ARBA00022946"/>
    </source>
</evidence>
<evidence type="ECO:0000256" key="7">
    <source>
        <dbReference type="ARBA" id="ARBA00023002"/>
    </source>
</evidence>
<keyword evidence="4" id="KW-0479">Metal-binding</keyword>
<dbReference type="EMBL" id="JTDE01000036">
    <property type="protein sequence ID" value="KAF7262550.1"/>
    <property type="molecule type" value="Genomic_DNA"/>
</dbReference>
<evidence type="ECO:0000256" key="9">
    <source>
        <dbReference type="RuleBase" id="RU365014"/>
    </source>
</evidence>
<comment type="caution">
    <text evidence="11">The sequence shown here is derived from an EMBL/GenBank/DDBJ whole genome shotgun (WGS) entry which is preliminary data.</text>
</comment>
<dbReference type="PANTHER" id="PTHR43380:SF1">
    <property type="entry name" value="2-OXOISOVALERATE DEHYDROGENASE SUBUNIT ALPHA, MITOCHONDRIAL"/>
    <property type="match status" value="1"/>
</dbReference>
<organism evidence="11 12">
    <name type="scientific">Paragonimus skrjabini miyazakii</name>
    <dbReference type="NCBI Taxonomy" id="59628"/>
    <lineage>
        <taxon>Eukaryota</taxon>
        <taxon>Metazoa</taxon>
        <taxon>Spiralia</taxon>
        <taxon>Lophotrochozoa</taxon>
        <taxon>Platyhelminthes</taxon>
        <taxon>Trematoda</taxon>
        <taxon>Digenea</taxon>
        <taxon>Plagiorchiida</taxon>
        <taxon>Troglotremata</taxon>
        <taxon>Troglotrematidae</taxon>
        <taxon>Paragonimus</taxon>
    </lineage>
</organism>
<evidence type="ECO:0000313" key="11">
    <source>
        <dbReference type="EMBL" id="KAF7262550.1"/>
    </source>
</evidence>
<dbReference type="SUPFAM" id="SSF52518">
    <property type="entry name" value="Thiamin diphosphate-binding fold (THDP-binding)"/>
    <property type="match status" value="1"/>
</dbReference>
<evidence type="ECO:0000256" key="4">
    <source>
        <dbReference type="ARBA" id="ARBA00022723"/>
    </source>
</evidence>
<dbReference type="GO" id="GO:0046872">
    <property type="term" value="F:metal ion binding"/>
    <property type="evidence" value="ECO:0007669"/>
    <property type="project" value="UniProtKB-KW"/>
</dbReference>
<sequence length="447" mass="50512">MFIHKKLFIDNASISLTMQAQYIAFRRLCLSLSRLSALGTRKVSVEKMVFPGHITNFTNKLELKKPEENQAIPIYRVLDKEGVPVSEDVEPQLEKDYVLKAFRTMVLLNTMDRIMYESQRQGRISFYMTNYGEEACHIGSASALDKGDLIYGQYREAGVLLWRGLTLEEMMDQCYSNVGDCNKGRQMPVHYGSRELNFSTISSPLATQVPIAVGSAYSFKLARNGQVVACYFGEGAASEGDTFSGLNFAATLDCPIIFICRNNGYAISTPVHEQYRGDGVVARASALGMVGIRVDGNDLFAMYNATKAARQLCVSENRPVLIEAMTYRVGHHSTSDDSSAYRSIDEVSYWDKKDNPILRLRNYLFRQGWLNEESEKQMRTDCRKQVMGVFAQSEAKKKPNPALMFLDVYQQMPTRLKQQMNATKEHLARHGSNYPLSAYEKFDVSAF</sequence>
<accession>A0A8S9Z9J6</accession>
<comment type="subcellular location">
    <subcellularLocation>
        <location evidence="2">Mitochondrion matrix</location>
    </subcellularLocation>
</comment>
<evidence type="ECO:0000256" key="6">
    <source>
        <dbReference type="ARBA" id="ARBA00022958"/>
    </source>
</evidence>
<keyword evidence="12" id="KW-1185">Reference proteome</keyword>
<evidence type="ECO:0000256" key="2">
    <source>
        <dbReference type="ARBA" id="ARBA00004305"/>
    </source>
</evidence>
<keyword evidence="8" id="KW-0496">Mitochondrion</keyword>
<evidence type="ECO:0000256" key="3">
    <source>
        <dbReference type="ARBA" id="ARBA00008646"/>
    </source>
</evidence>
<proteinExistence type="inferred from homology"/>
<dbReference type="Gene3D" id="3.40.50.970">
    <property type="match status" value="1"/>
</dbReference>
<dbReference type="GO" id="GO:0003863">
    <property type="term" value="F:branched-chain 2-oxo acid dehydrogenase activity"/>
    <property type="evidence" value="ECO:0007669"/>
    <property type="project" value="UniProtKB-EC"/>
</dbReference>
<comment type="function">
    <text evidence="9">The branched-chain alpha-keto dehydrogenase complex catalyzes the overall conversion of alpha-keto acids to acyl-CoA and CO(2). It contains multiple copies of three enzymatic components: branched-chain alpha-keto acid decarboxylase (E1), lipoamide acyltransferase (E2) and lipoamide dehydrogenase (E3).</text>
</comment>
<dbReference type="GO" id="GO:0005759">
    <property type="term" value="C:mitochondrial matrix"/>
    <property type="evidence" value="ECO:0007669"/>
    <property type="project" value="UniProtKB-SubCell"/>
</dbReference>